<dbReference type="Gene3D" id="3.40.190.10">
    <property type="entry name" value="Periplasmic binding protein-like II"/>
    <property type="match status" value="2"/>
</dbReference>
<dbReference type="PROSITE" id="PS50931">
    <property type="entry name" value="HTH_LYSR"/>
    <property type="match status" value="1"/>
</dbReference>
<keyword evidence="2" id="KW-0805">Transcription regulation</keyword>
<reference evidence="7" key="1">
    <citation type="journal article" date="2019" name="Int. J. Syst. Evol. Microbiol.">
        <title>The Global Catalogue of Microorganisms (GCM) 10K type strain sequencing project: providing services to taxonomists for standard genome sequencing and annotation.</title>
        <authorList>
            <consortium name="The Broad Institute Genomics Platform"/>
            <consortium name="The Broad Institute Genome Sequencing Center for Infectious Disease"/>
            <person name="Wu L."/>
            <person name="Ma J."/>
        </authorList>
    </citation>
    <scope>NUCLEOTIDE SEQUENCE [LARGE SCALE GENOMIC DNA]</scope>
    <source>
        <strain evidence="7">JCM 17666</strain>
    </source>
</reference>
<dbReference type="Gene3D" id="1.10.10.10">
    <property type="entry name" value="Winged helix-like DNA-binding domain superfamily/Winged helix DNA-binding domain"/>
    <property type="match status" value="1"/>
</dbReference>
<sequence>MKKHDMGLLVSLDVLLEEANVTRAARRLAISQPALSAQLARLRQVLDDPLLVPAERGRGMRLTPRAAQLKSPLHELLTRLEDLVEAPYAFDPSTAKRDFTIALNDNAAMTIGLDLIECIRKQSYAGIRLAMLQIPRDEVLDLAARGRIDLVIGTRAFMPPGLRTHDLVDDRFQVAQRKGHPRGTAAMTLEQYCAYEHVLVSTNGSYHSGIDDFLAELGHYRHTTVSVQYYTAVPPILERTNCLATLPERFLHRFDHMIDRFDLPFAFDPFQLQVGWHPRFDEDLGHQWLREQLIAVRLLVSTQN</sequence>
<dbReference type="InterPro" id="IPR005119">
    <property type="entry name" value="LysR_subst-bd"/>
</dbReference>
<dbReference type="PANTHER" id="PTHR30118">
    <property type="entry name" value="HTH-TYPE TRANSCRIPTIONAL REGULATOR LEUO-RELATED"/>
    <property type="match status" value="1"/>
</dbReference>
<proteinExistence type="inferred from homology"/>
<dbReference type="CDD" id="cd08417">
    <property type="entry name" value="PBP2_Nitroaromatics_like"/>
    <property type="match status" value="1"/>
</dbReference>
<dbReference type="EMBL" id="BAABFO010000004">
    <property type="protein sequence ID" value="GAA4327376.1"/>
    <property type="molecule type" value="Genomic_DNA"/>
</dbReference>
<evidence type="ECO:0000313" key="6">
    <source>
        <dbReference type="EMBL" id="GAA4327376.1"/>
    </source>
</evidence>
<keyword evidence="4" id="KW-0804">Transcription</keyword>
<accession>A0ABP8GNA4</accession>
<dbReference type="RefSeq" id="WP_230592673.1">
    <property type="nucleotide sequence ID" value="NZ_BAABFO010000004.1"/>
</dbReference>
<dbReference type="InterPro" id="IPR036390">
    <property type="entry name" value="WH_DNA-bd_sf"/>
</dbReference>
<dbReference type="Pfam" id="PF00126">
    <property type="entry name" value="HTH_1"/>
    <property type="match status" value="1"/>
</dbReference>
<evidence type="ECO:0000259" key="5">
    <source>
        <dbReference type="PROSITE" id="PS50931"/>
    </source>
</evidence>
<evidence type="ECO:0000313" key="7">
    <source>
        <dbReference type="Proteomes" id="UP001501671"/>
    </source>
</evidence>
<evidence type="ECO:0000256" key="2">
    <source>
        <dbReference type="ARBA" id="ARBA00023015"/>
    </source>
</evidence>
<keyword evidence="3" id="KW-0238">DNA-binding</keyword>
<dbReference type="InterPro" id="IPR050389">
    <property type="entry name" value="LysR-type_TF"/>
</dbReference>
<dbReference type="InterPro" id="IPR000847">
    <property type="entry name" value="LysR_HTH_N"/>
</dbReference>
<evidence type="ECO:0000256" key="1">
    <source>
        <dbReference type="ARBA" id="ARBA00009437"/>
    </source>
</evidence>
<evidence type="ECO:0000256" key="4">
    <source>
        <dbReference type="ARBA" id="ARBA00023163"/>
    </source>
</evidence>
<comment type="similarity">
    <text evidence="1">Belongs to the LysR transcriptional regulatory family.</text>
</comment>
<dbReference type="PRINTS" id="PR00039">
    <property type="entry name" value="HTHLYSR"/>
</dbReference>
<gene>
    <name evidence="6" type="ORF">GCM10023144_11910</name>
</gene>
<comment type="caution">
    <text evidence="6">The sequence shown here is derived from an EMBL/GenBank/DDBJ whole genome shotgun (WGS) entry which is preliminary data.</text>
</comment>
<protein>
    <submittedName>
        <fullName evidence="6">LysR family transcriptional regulator</fullName>
    </submittedName>
</protein>
<dbReference type="Pfam" id="PF03466">
    <property type="entry name" value="LysR_substrate"/>
    <property type="match status" value="1"/>
</dbReference>
<name>A0ABP8GNA4_9BURK</name>
<dbReference type="SUPFAM" id="SSF53850">
    <property type="entry name" value="Periplasmic binding protein-like II"/>
    <property type="match status" value="1"/>
</dbReference>
<dbReference type="Proteomes" id="UP001501671">
    <property type="component" value="Unassembled WGS sequence"/>
</dbReference>
<evidence type="ECO:0000256" key="3">
    <source>
        <dbReference type="ARBA" id="ARBA00023125"/>
    </source>
</evidence>
<dbReference type="InterPro" id="IPR037402">
    <property type="entry name" value="YidZ_PBP2"/>
</dbReference>
<dbReference type="SUPFAM" id="SSF46785">
    <property type="entry name" value="Winged helix' DNA-binding domain"/>
    <property type="match status" value="1"/>
</dbReference>
<dbReference type="PANTHER" id="PTHR30118:SF15">
    <property type="entry name" value="TRANSCRIPTIONAL REGULATORY PROTEIN"/>
    <property type="match status" value="1"/>
</dbReference>
<organism evidence="6 7">
    <name type="scientific">Pigmentiphaga soli</name>
    <dbReference type="NCBI Taxonomy" id="1007095"/>
    <lineage>
        <taxon>Bacteria</taxon>
        <taxon>Pseudomonadati</taxon>
        <taxon>Pseudomonadota</taxon>
        <taxon>Betaproteobacteria</taxon>
        <taxon>Burkholderiales</taxon>
        <taxon>Alcaligenaceae</taxon>
        <taxon>Pigmentiphaga</taxon>
    </lineage>
</organism>
<keyword evidence="7" id="KW-1185">Reference proteome</keyword>
<dbReference type="InterPro" id="IPR036388">
    <property type="entry name" value="WH-like_DNA-bd_sf"/>
</dbReference>
<feature type="domain" description="HTH lysR-type" evidence="5">
    <location>
        <begin position="4"/>
        <end position="63"/>
    </location>
</feature>